<reference evidence="1 2" key="1">
    <citation type="submission" date="2016-10" db="EMBL/GenBank/DDBJ databases">
        <authorList>
            <person name="de Groot N.N."/>
        </authorList>
    </citation>
    <scope>NUCLEOTIDE SEQUENCE [LARGE SCALE GENOMIC DNA]</scope>
    <source>
        <strain evidence="1 2">CGMCC 4.5598</strain>
    </source>
</reference>
<sequence>MESARGLGISERPAHEALVSQSDFVAVQGIRAPSGRSGRTYRLAGLLRCGSCRRRQESCWSGNRAAYRRRHGHTSASHADPQRPKNLYVREDHLVARLPALYLLLTGELVGRAPGVEEIIGYLRDWHIDLVYDRVRGALWAG</sequence>
<dbReference type="RefSeq" id="WP_245774775.1">
    <property type="nucleotide sequence ID" value="NZ_FOHX01000004.1"/>
</dbReference>
<dbReference type="STRING" id="568860.SAMN05421811_104221"/>
<protein>
    <submittedName>
        <fullName evidence="1">Uncharacterized protein</fullName>
    </submittedName>
</protein>
<gene>
    <name evidence="1" type="ORF">SAMN05421811_104221</name>
</gene>
<dbReference type="AlphaFoldDB" id="A0A1I0HB36"/>
<evidence type="ECO:0000313" key="1">
    <source>
        <dbReference type="EMBL" id="SET80993.1"/>
    </source>
</evidence>
<dbReference type="EMBL" id="FOHX01000004">
    <property type="protein sequence ID" value="SET80993.1"/>
    <property type="molecule type" value="Genomic_DNA"/>
</dbReference>
<evidence type="ECO:0000313" key="2">
    <source>
        <dbReference type="Proteomes" id="UP000199361"/>
    </source>
</evidence>
<keyword evidence="2" id="KW-1185">Reference proteome</keyword>
<name>A0A1I0HB36_9ACTN</name>
<organism evidence="1 2">
    <name type="scientific">Nonomuraea wenchangensis</name>
    <dbReference type="NCBI Taxonomy" id="568860"/>
    <lineage>
        <taxon>Bacteria</taxon>
        <taxon>Bacillati</taxon>
        <taxon>Actinomycetota</taxon>
        <taxon>Actinomycetes</taxon>
        <taxon>Streptosporangiales</taxon>
        <taxon>Streptosporangiaceae</taxon>
        <taxon>Nonomuraea</taxon>
    </lineage>
</organism>
<dbReference type="Proteomes" id="UP000199361">
    <property type="component" value="Unassembled WGS sequence"/>
</dbReference>
<proteinExistence type="predicted"/>
<accession>A0A1I0HB36</accession>